<reference evidence="1" key="1">
    <citation type="submission" date="2015-10" db="EMBL/GenBank/DDBJ databases">
        <authorList>
            <person name="Martinez-Garcia P.J."/>
            <person name="Crepeau M.W."/>
            <person name="Puiu D."/>
            <person name="Gonzalez-Ibeas D."/>
            <person name="Whalen J."/>
            <person name="Stevens K."/>
            <person name="Paul R."/>
            <person name="Butterfield T."/>
            <person name="Britton M."/>
            <person name="Reagan R."/>
            <person name="Chakraborty S."/>
            <person name="Walawage S.L."/>
            <person name="Vasquez-Gross H.A."/>
            <person name="Cardeno C."/>
            <person name="Famula R."/>
            <person name="Pratt K."/>
            <person name="Kuruganti S."/>
            <person name="Aradhya M.K."/>
            <person name="Leslie C.A."/>
            <person name="Dandekar A.M."/>
            <person name="Salzberg S.L."/>
            <person name="Wegrzyn J.L."/>
            <person name="Langley C.H."/>
            <person name="Neale D.B."/>
        </authorList>
    </citation>
    <scope>NUCLEOTIDE SEQUENCE</scope>
    <source>
        <tissue evidence="1">Leaves</tissue>
    </source>
</reference>
<reference evidence="1" key="2">
    <citation type="submission" date="2020-03" db="EMBL/GenBank/DDBJ databases">
        <title>Walnut 2.0.</title>
        <authorList>
            <person name="Marrano A."/>
            <person name="Britton M."/>
            <person name="Zimin A.V."/>
            <person name="Zaini P.A."/>
            <person name="Workman R."/>
            <person name="Puiu D."/>
            <person name="Bianco L."/>
            <person name="Allen B.J."/>
            <person name="Troggio M."/>
            <person name="Leslie C.A."/>
            <person name="Timp W."/>
            <person name="Dendekar A."/>
            <person name="Salzberg S.L."/>
            <person name="Neale D.B."/>
        </authorList>
    </citation>
    <scope>NUCLEOTIDE SEQUENCE</scope>
    <source>
        <tissue evidence="1">Leaves</tissue>
    </source>
</reference>
<dbReference type="Gramene" id="Jr09_00820_p1">
    <property type="protein sequence ID" value="cds.Jr09_00820_p1"/>
    <property type="gene ID" value="Jr09_00820"/>
</dbReference>
<sequence>VYGPNLDADRGFLWDELAGVHSWWDLPWCIGGDFNVVRFPSESFRRRRVRPASVEFSEYCGGIHSGRRYFKFENMWLKSEGFVERVKQWWISYQFNGTPSFIFANKLKALKRDLKEWNKQSFGDIRENNNIKWLEIQELDRLQEVRPLSEEEQLQRTVLVADLERIILQEEMSWRQKSRALWLREGDRSTKFFHSIANSHRRNNNIEVLKIEGMECRDEEVIKEHVTD</sequence>
<proteinExistence type="predicted"/>
<accession>A0A833UDY1</accession>
<feature type="non-terminal residue" evidence="1">
    <location>
        <position position="1"/>
    </location>
</feature>
<dbReference type="AlphaFoldDB" id="A0A833UDY1"/>
<gene>
    <name evidence="1" type="ORF">F2P56_019568</name>
</gene>
<dbReference type="Gene3D" id="3.60.10.10">
    <property type="entry name" value="Endonuclease/exonuclease/phosphatase"/>
    <property type="match status" value="1"/>
</dbReference>
<evidence type="ECO:0000313" key="1">
    <source>
        <dbReference type="EMBL" id="KAF5459634.1"/>
    </source>
</evidence>
<dbReference type="EMBL" id="LIHL02000009">
    <property type="protein sequence ID" value="KAF5459634.1"/>
    <property type="molecule type" value="Genomic_DNA"/>
</dbReference>
<dbReference type="Proteomes" id="UP000619265">
    <property type="component" value="Unassembled WGS sequence"/>
</dbReference>
<evidence type="ECO:0000313" key="2">
    <source>
        <dbReference type="Proteomes" id="UP000619265"/>
    </source>
</evidence>
<organism evidence="1 2">
    <name type="scientific">Juglans regia</name>
    <name type="common">English walnut</name>
    <dbReference type="NCBI Taxonomy" id="51240"/>
    <lineage>
        <taxon>Eukaryota</taxon>
        <taxon>Viridiplantae</taxon>
        <taxon>Streptophyta</taxon>
        <taxon>Embryophyta</taxon>
        <taxon>Tracheophyta</taxon>
        <taxon>Spermatophyta</taxon>
        <taxon>Magnoliopsida</taxon>
        <taxon>eudicotyledons</taxon>
        <taxon>Gunneridae</taxon>
        <taxon>Pentapetalae</taxon>
        <taxon>rosids</taxon>
        <taxon>fabids</taxon>
        <taxon>Fagales</taxon>
        <taxon>Juglandaceae</taxon>
        <taxon>Juglans</taxon>
    </lineage>
</organism>
<comment type="caution">
    <text evidence="1">The sequence shown here is derived from an EMBL/GenBank/DDBJ whole genome shotgun (WGS) entry which is preliminary data.</text>
</comment>
<protein>
    <submittedName>
        <fullName evidence="1">Uncharacterized protein</fullName>
    </submittedName>
</protein>
<feature type="non-terminal residue" evidence="1">
    <location>
        <position position="228"/>
    </location>
</feature>
<dbReference type="InterPro" id="IPR036691">
    <property type="entry name" value="Endo/exonu/phosph_ase_sf"/>
</dbReference>
<name>A0A833UDY1_JUGRE</name>